<dbReference type="InterPro" id="IPR036467">
    <property type="entry name" value="LS/RS_sf"/>
</dbReference>
<dbReference type="NCBIfam" id="TIGR00114">
    <property type="entry name" value="lumazine-synth"/>
    <property type="match status" value="1"/>
</dbReference>
<evidence type="ECO:0000313" key="9">
    <source>
        <dbReference type="Proteomes" id="UP001501459"/>
    </source>
</evidence>
<comment type="pathway">
    <text evidence="1 7">Cofactor biosynthesis; riboflavin biosynthesis; riboflavin from 2-hydroxy-3-oxobutyl phosphate and 5-amino-6-(D-ribitylamino)uracil: step 1/2.</text>
</comment>
<evidence type="ECO:0000256" key="2">
    <source>
        <dbReference type="ARBA" id="ARBA00007424"/>
    </source>
</evidence>
<keyword evidence="5 7" id="KW-0808">Transferase</keyword>
<accession>A0ABN0ZAZ9</accession>
<feature type="active site" description="Proton donor" evidence="7">
    <location>
        <position position="90"/>
    </location>
</feature>
<feature type="binding site" evidence="7">
    <location>
        <position position="115"/>
    </location>
    <ligand>
        <name>5-amino-6-(D-ribitylamino)uracil</name>
        <dbReference type="ChEBI" id="CHEBI:15934"/>
    </ligand>
</feature>
<reference evidence="8 9" key="1">
    <citation type="journal article" date="2019" name="Int. J. Syst. Evol. Microbiol.">
        <title>The Global Catalogue of Microorganisms (GCM) 10K type strain sequencing project: providing services to taxonomists for standard genome sequencing and annotation.</title>
        <authorList>
            <consortium name="The Broad Institute Genomics Platform"/>
            <consortium name="The Broad Institute Genome Sequencing Center for Infectious Disease"/>
            <person name="Wu L."/>
            <person name="Ma J."/>
        </authorList>
    </citation>
    <scope>NUCLEOTIDE SEQUENCE [LARGE SCALE GENOMIC DNA]</scope>
    <source>
        <strain evidence="8 9">JCM 12149</strain>
    </source>
</reference>
<dbReference type="Proteomes" id="UP001501459">
    <property type="component" value="Unassembled WGS sequence"/>
</dbReference>
<name>A0ABN0ZAZ9_9BACI</name>
<dbReference type="PANTHER" id="PTHR21058">
    <property type="entry name" value="6,7-DIMETHYL-8-RIBITYLLUMAZINE SYNTHASE DMRL SYNTHASE LUMAZINE SYNTHASE"/>
    <property type="match status" value="1"/>
</dbReference>
<feature type="binding site" evidence="7">
    <location>
        <position position="24"/>
    </location>
    <ligand>
        <name>5-amino-6-(D-ribitylamino)uracil</name>
        <dbReference type="ChEBI" id="CHEBI:15934"/>
    </ligand>
</feature>
<dbReference type="EC" id="2.5.1.78" evidence="3 7"/>
<comment type="catalytic activity">
    <reaction evidence="6 7">
        <text>(2S)-2-hydroxy-3-oxobutyl phosphate + 5-amino-6-(D-ribitylamino)uracil = 6,7-dimethyl-8-(1-D-ribityl)lumazine + phosphate + 2 H2O + H(+)</text>
        <dbReference type="Rhea" id="RHEA:26152"/>
        <dbReference type="ChEBI" id="CHEBI:15377"/>
        <dbReference type="ChEBI" id="CHEBI:15378"/>
        <dbReference type="ChEBI" id="CHEBI:15934"/>
        <dbReference type="ChEBI" id="CHEBI:43474"/>
        <dbReference type="ChEBI" id="CHEBI:58201"/>
        <dbReference type="ChEBI" id="CHEBI:58830"/>
        <dbReference type="EC" id="2.5.1.78"/>
    </reaction>
</comment>
<comment type="caution">
    <text evidence="8">The sequence shown here is derived from an EMBL/GenBank/DDBJ whole genome shotgun (WGS) entry which is preliminary data.</text>
</comment>
<evidence type="ECO:0000256" key="3">
    <source>
        <dbReference type="ARBA" id="ARBA00012664"/>
    </source>
</evidence>
<evidence type="ECO:0000256" key="7">
    <source>
        <dbReference type="HAMAP-Rule" id="MF_00178"/>
    </source>
</evidence>
<feature type="binding site" evidence="7">
    <location>
        <begin position="58"/>
        <end position="60"/>
    </location>
    <ligand>
        <name>5-amino-6-(D-ribitylamino)uracil</name>
        <dbReference type="ChEBI" id="CHEBI:15934"/>
    </ligand>
</feature>
<dbReference type="Gene3D" id="3.40.50.960">
    <property type="entry name" value="Lumazine/riboflavin synthase"/>
    <property type="match status" value="1"/>
</dbReference>
<proteinExistence type="inferred from homology"/>
<evidence type="ECO:0000256" key="5">
    <source>
        <dbReference type="ARBA" id="ARBA00022679"/>
    </source>
</evidence>
<dbReference type="SUPFAM" id="SSF52121">
    <property type="entry name" value="Lumazine synthase"/>
    <property type="match status" value="1"/>
</dbReference>
<dbReference type="InterPro" id="IPR034964">
    <property type="entry name" value="LS"/>
</dbReference>
<dbReference type="PANTHER" id="PTHR21058:SF0">
    <property type="entry name" value="6,7-DIMETHYL-8-RIBITYLLUMAZINE SYNTHASE"/>
    <property type="match status" value="1"/>
</dbReference>
<comment type="similarity">
    <text evidence="2 7">Belongs to the DMRL synthase family.</text>
</comment>
<evidence type="ECO:0000313" key="8">
    <source>
        <dbReference type="EMBL" id="GAA0441409.1"/>
    </source>
</evidence>
<dbReference type="Pfam" id="PF00885">
    <property type="entry name" value="DMRL_synthase"/>
    <property type="match status" value="1"/>
</dbReference>
<dbReference type="CDD" id="cd09209">
    <property type="entry name" value="Lumazine_synthase-I"/>
    <property type="match status" value="1"/>
</dbReference>
<dbReference type="HAMAP" id="MF_00178">
    <property type="entry name" value="Lumazine_synth"/>
    <property type="match status" value="1"/>
</dbReference>
<evidence type="ECO:0000256" key="6">
    <source>
        <dbReference type="ARBA" id="ARBA00048785"/>
    </source>
</evidence>
<dbReference type="InterPro" id="IPR002180">
    <property type="entry name" value="LS/RS"/>
</dbReference>
<comment type="function">
    <text evidence="7">Catalyzes the formation of 6,7-dimethyl-8-ribityllumazine by condensation of 5-amino-6-(D-ribitylamino)uracil with 3,4-dihydroxy-2-butanone 4-phosphate. This is the penultimate step in the biosynthesis of riboflavin.</text>
</comment>
<feature type="binding site" evidence="7">
    <location>
        <position position="129"/>
    </location>
    <ligand>
        <name>(2S)-2-hydroxy-3-oxobutyl phosphate</name>
        <dbReference type="ChEBI" id="CHEBI:58830"/>
    </ligand>
</feature>
<comment type="subunit">
    <text evidence="7">Forms an icosahedral capsid composed of 60 subunits, arranged as a dodecamer of pentamers.</text>
</comment>
<organism evidence="8 9">
    <name type="scientific">Lentibacillus halophilus</name>
    <dbReference type="NCBI Taxonomy" id="295065"/>
    <lineage>
        <taxon>Bacteria</taxon>
        <taxon>Bacillati</taxon>
        <taxon>Bacillota</taxon>
        <taxon>Bacilli</taxon>
        <taxon>Bacillales</taxon>
        <taxon>Bacillaceae</taxon>
        <taxon>Lentibacillus</taxon>
    </lineage>
</organism>
<gene>
    <name evidence="7 8" type="primary">ribH</name>
    <name evidence="8" type="ORF">GCM10008983_18210</name>
</gene>
<dbReference type="NCBIfam" id="NF000812">
    <property type="entry name" value="PRK00061.1-4"/>
    <property type="match status" value="1"/>
</dbReference>
<feature type="binding site" evidence="7">
    <location>
        <begin position="87"/>
        <end position="88"/>
    </location>
    <ligand>
        <name>(2S)-2-hydroxy-3-oxobutyl phosphate</name>
        <dbReference type="ChEBI" id="CHEBI:58830"/>
    </ligand>
</feature>
<evidence type="ECO:0000256" key="1">
    <source>
        <dbReference type="ARBA" id="ARBA00004917"/>
    </source>
</evidence>
<sequence>MVGNVFEGNLVGTNLKIGIVVARFNDFITEKLLDGAVTTFKQHGVKEADVDIAWVPGAFEIPVIAQKMALNADYDAVVALGAVIRGSTPHFDYVCSEAAKGVSAASLASGKPVIFGVLTTETIEQAIERAGTKAGNKGAEAAAAAIETANVAGELNASSQ</sequence>
<keyword evidence="9" id="KW-1185">Reference proteome</keyword>
<dbReference type="EMBL" id="BAAADM010000046">
    <property type="protein sequence ID" value="GAA0441409.1"/>
    <property type="molecule type" value="Genomic_DNA"/>
</dbReference>
<keyword evidence="4 7" id="KW-0686">Riboflavin biosynthesis</keyword>
<feature type="binding site" evidence="7">
    <location>
        <begin position="82"/>
        <end position="84"/>
    </location>
    <ligand>
        <name>5-amino-6-(D-ribitylamino)uracil</name>
        <dbReference type="ChEBI" id="CHEBI:15934"/>
    </ligand>
</feature>
<evidence type="ECO:0000256" key="4">
    <source>
        <dbReference type="ARBA" id="ARBA00022619"/>
    </source>
</evidence>
<protein>
    <recommendedName>
        <fullName evidence="3 7">6,7-dimethyl-8-ribityllumazine synthase</fullName>
        <shortName evidence="7">DMRL synthase</shortName>
        <shortName evidence="7">LS</shortName>
        <shortName evidence="7">Lumazine synthase</shortName>
        <ecNumber evidence="3 7">2.5.1.78</ecNumber>
    </recommendedName>
</protein>
<dbReference type="RefSeq" id="WP_343752536.1">
    <property type="nucleotide sequence ID" value="NZ_BAAADM010000046.1"/>
</dbReference>